<evidence type="ECO:0000313" key="7">
    <source>
        <dbReference type="EMBL" id="GFY91623.1"/>
    </source>
</evidence>
<dbReference type="InterPro" id="IPR011989">
    <property type="entry name" value="ARM-like"/>
</dbReference>
<keyword evidence="3" id="KW-0694">RNA-binding</keyword>
<dbReference type="SUPFAM" id="SSF48371">
    <property type="entry name" value="ARM repeat"/>
    <property type="match status" value="1"/>
</dbReference>
<dbReference type="PANTHER" id="PTHR12537">
    <property type="entry name" value="RNA BINDING PROTEIN PUMILIO-RELATED"/>
    <property type="match status" value="1"/>
</dbReference>
<dbReference type="EMBL" id="BJWL01000008">
    <property type="protein sequence ID" value="GFY91623.1"/>
    <property type="molecule type" value="Genomic_DNA"/>
</dbReference>
<protein>
    <recommendedName>
        <fullName evidence="6">PUM-HD domain-containing protein</fullName>
    </recommendedName>
</protein>
<evidence type="ECO:0000256" key="3">
    <source>
        <dbReference type="ARBA" id="ARBA00022884"/>
    </source>
</evidence>
<dbReference type="InterPro" id="IPR016024">
    <property type="entry name" value="ARM-type_fold"/>
</dbReference>
<dbReference type="Pfam" id="PF00806">
    <property type="entry name" value="PUF"/>
    <property type="match status" value="4"/>
</dbReference>
<keyword evidence="8" id="KW-1185">Reference proteome</keyword>
<evidence type="ECO:0000256" key="2">
    <source>
        <dbReference type="ARBA" id="ARBA00022845"/>
    </source>
</evidence>
<dbReference type="Proteomes" id="UP000585474">
    <property type="component" value="Unassembled WGS sequence"/>
</dbReference>
<name>A0A7J0EZ15_9ERIC</name>
<evidence type="ECO:0000259" key="6">
    <source>
        <dbReference type="PROSITE" id="PS50303"/>
    </source>
</evidence>
<keyword evidence="1" id="KW-0677">Repeat</keyword>
<sequence length="445" mass="50676">MGSSNFRMSFNSTAPSIYSLDDEADTLLSFGSLNQNGISSSHSSNFSWHSNGDRDRPERSSTQSTLQHVSPLHSLSYGGGNGTLNNLYSGMEDYGLNNDPVSYYMDQTPSSRSNEFNLGNLYGRRHWKYLLDLLENANPATTSFVLKEVFESLFSLMSNPFRRYLFQSLVEKCDYDNLELIVWKLTLQERPLLADVACTKYGSQSIKFLIHWIKNTKLAILVTQALSYKFVPLMTHSTGRYVLKQCWVLLDSLQNKILYEAAIKHCIELALDPVGCISLQDCIEFMSESQQLHRLLFLITDESVCLSFDPSGNYVVQYVLRRGDPELNSKICRLLKGKYEKLSLLQHGSHVVEKCLEFSRTGMAYLFEEISAKEGMLAKLARNKFGNYVVQTALKISKQTGGRHNHEFLVANLQPYLSELQQTRYGRIVANLILEQTFQEQTFDP</sequence>
<dbReference type="Gene3D" id="1.25.10.10">
    <property type="entry name" value="Leucine-rich Repeat Variant"/>
    <property type="match status" value="1"/>
</dbReference>
<keyword evidence="2" id="KW-0810">Translation regulation</keyword>
<feature type="repeat" description="Pumilio" evidence="4">
    <location>
        <begin position="298"/>
        <end position="333"/>
    </location>
</feature>
<evidence type="ECO:0000256" key="5">
    <source>
        <dbReference type="SAM" id="MobiDB-lite"/>
    </source>
</evidence>
<dbReference type="GO" id="GO:0005737">
    <property type="term" value="C:cytoplasm"/>
    <property type="evidence" value="ECO:0007669"/>
    <property type="project" value="TreeGrafter"/>
</dbReference>
<dbReference type="PROSITE" id="PS50303">
    <property type="entry name" value="PUM_HD"/>
    <property type="match status" value="1"/>
</dbReference>
<evidence type="ECO:0000256" key="4">
    <source>
        <dbReference type="PROSITE-ProRule" id="PRU00317"/>
    </source>
</evidence>
<feature type="domain" description="PUM-HD" evidence="6">
    <location>
        <begin position="83"/>
        <end position="437"/>
    </location>
</feature>
<dbReference type="OrthoDB" id="668540at2759"/>
<reference evidence="7 8" key="1">
    <citation type="submission" date="2019-07" db="EMBL/GenBank/DDBJ databases">
        <title>De Novo Assembly of kiwifruit Actinidia rufa.</title>
        <authorList>
            <person name="Sugita-Konishi S."/>
            <person name="Sato K."/>
            <person name="Mori E."/>
            <person name="Abe Y."/>
            <person name="Kisaki G."/>
            <person name="Hamano K."/>
            <person name="Suezawa K."/>
            <person name="Otani M."/>
            <person name="Fukuda T."/>
            <person name="Manabe T."/>
            <person name="Gomi K."/>
            <person name="Tabuchi M."/>
            <person name="Akimitsu K."/>
            <person name="Kataoka I."/>
        </authorList>
    </citation>
    <scope>NUCLEOTIDE SEQUENCE [LARGE SCALE GENOMIC DNA]</scope>
    <source>
        <strain evidence="8">cv. Fuchu</strain>
    </source>
</reference>
<dbReference type="InterPro" id="IPR001313">
    <property type="entry name" value="Pumilio_RNA-bd_rpt"/>
</dbReference>
<dbReference type="PANTHER" id="PTHR12537:SF137">
    <property type="entry name" value="PUMILIO HOMOLOG 16-RELATED"/>
    <property type="match status" value="1"/>
</dbReference>
<dbReference type="GO" id="GO:0006417">
    <property type="term" value="P:regulation of translation"/>
    <property type="evidence" value="ECO:0007669"/>
    <property type="project" value="UniProtKB-KW"/>
</dbReference>
<accession>A0A7J0EZ15</accession>
<dbReference type="PROSITE" id="PS50302">
    <property type="entry name" value="PUM"/>
    <property type="match status" value="3"/>
</dbReference>
<evidence type="ECO:0000256" key="1">
    <source>
        <dbReference type="ARBA" id="ARBA00022737"/>
    </source>
</evidence>
<dbReference type="SMART" id="SM00025">
    <property type="entry name" value="Pumilio"/>
    <property type="match status" value="6"/>
</dbReference>
<dbReference type="AlphaFoldDB" id="A0A7J0EZ15"/>
<feature type="region of interest" description="Disordered" evidence="5">
    <location>
        <begin position="38"/>
        <end position="74"/>
    </location>
</feature>
<dbReference type="GO" id="GO:0003729">
    <property type="term" value="F:mRNA binding"/>
    <property type="evidence" value="ECO:0007669"/>
    <property type="project" value="TreeGrafter"/>
</dbReference>
<feature type="compositionally biased region" description="Low complexity" evidence="5">
    <location>
        <begin position="38"/>
        <end position="50"/>
    </location>
</feature>
<comment type="caution">
    <text evidence="7">The sequence shown here is derived from an EMBL/GenBank/DDBJ whole genome shotgun (WGS) entry which is preliminary data.</text>
</comment>
<gene>
    <name evidence="7" type="ORF">Acr_08g0000190</name>
</gene>
<feature type="repeat" description="Pumilio" evidence="4">
    <location>
        <begin position="260"/>
        <end position="297"/>
    </location>
</feature>
<evidence type="ECO:0000313" key="8">
    <source>
        <dbReference type="Proteomes" id="UP000585474"/>
    </source>
</evidence>
<feature type="repeat" description="Pumilio" evidence="4">
    <location>
        <begin position="369"/>
        <end position="411"/>
    </location>
</feature>
<dbReference type="InterPro" id="IPR033133">
    <property type="entry name" value="PUM-HD"/>
</dbReference>
<proteinExistence type="predicted"/>
<organism evidence="7 8">
    <name type="scientific">Actinidia rufa</name>
    <dbReference type="NCBI Taxonomy" id="165716"/>
    <lineage>
        <taxon>Eukaryota</taxon>
        <taxon>Viridiplantae</taxon>
        <taxon>Streptophyta</taxon>
        <taxon>Embryophyta</taxon>
        <taxon>Tracheophyta</taxon>
        <taxon>Spermatophyta</taxon>
        <taxon>Magnoliopsida</taxon>
        <taxon>eudicotyledons</taxon>
        <taxon>Gunneridae</taxon>
        <taxon>Pentapetalae</taxon>
        <taxon>asterids</taxon>
        <taxon>Ericales</taxon>
        <taxon>Actinidiaceae</taxon>
        <taxon>Actinidia</taxon>
    </lineage>
</organism>